<evidence type="ECO:0000313" key="5">
    <source>
        <dbReference type="EMBL" id="NJQ06303.1"/>
    </source>
</evidence>
<accession>A0A7X6D149</accession>
<evidence type="ECO:0000256" key="3">
    <source>
        <dbReference type="ARBA" id="ARBA00022801"/>
    </source>
</evidence>
<dbReference type="Proteomes" id="UP000578686">
    <property type="component" value="Unassembled WGS sequence"/>
</dbReference>
<sequence length="205" mass="21589">MPSVTSDAPPQLAATASSGLKIAVAGGFGVGKTTFVGAISEIAPLRTEAEMTGASVGVDDVAATPTKTTTTVAFDFGRISLDEQLVLYLFGAPGQERFEFLWQRLFTGALGAVVLVDTRRIEASHASLDRVEAAGLPFVVAHNVFEGEDEVFSLDDIHESLSLSPDVPVVRCDARDRGSVRDVLVRALDHVSQASDRHAAAGPAR</sequence>
<evidence type="ECO:0000256" key="1">
    <source>
        <dbReference type="ARBA" id="ARBA00005290"/>
    </source>
</evidence>
<keyword evidence="4" id="KW-0342">GTP-binding</keyword>
<dbReference type="PANTHER" id="PTHR42708">
    <property type="entry name" value="ATP/GTP-BINDING PROTEIN-RELATED"/>
    <property type="match status" value="1"/>
</dbReference>
<reference evidence="5 6" key="1">
    <citation type="submission" date="2020-03" db="EMBL/GenBank/DDBJ databases">
        <title>Draft genome of Streptomyces sp. ventii, isolated from the Axial Seamount in the Pacific Ocean, and resequencing of the two type strains Streptomyces lonarensis strain NCL 716 and Streptomyces bohaiensis strain 11A07.</title>
        <authorList>
            <person name="Loughran R.M."/>
            <person name="Pfannmuller K.M."/>
            <person name="Wasson B.J."/>
            <person name="Deadmond M.C."/>
            <person name="Paddock B.E."/>
            <person name="Koyack M.J."/>
            <person name="Gallegos D.A."/>
            <person name="Mitchell E.A."/>
            <person name="Ushijima B."/>
            <person name="Saw J.H."/>
            <person name="Mcphail K.L."/>
            <person name="Videau P."/>
        </authorList>
    </citation>
    <scope>NUCLEOTIDE SEQUENCE [LARGE SCALE GENOMIC DNA]</scope>
    <source>
        <strain evidence="5 6">NCL716</strain>
    </source>
</reference>
<organism evidence="5 6">
    <name type="scientific">Streptomyces lonarensis</name>
    <dbReference type="NCBI Taxonomy" id="700599"/>
    <lineage>
        <taxon>Bacteria</taxon>
        <taxon>Bacillati</taxon>
        <taxon>Actinomycetota</taxon>
        <taxon>Actinomycetes</taxon>
        <taxon>Kitasatosporales</taxon>
        <taxon>Streptomycetaceae</taxon>
        <taxon>Streptomyces</taxon>
    </lineage>
</organism>
<evidence type="ECO:0000256" key="2">
    <source>
        <dbReference type="ARBA" id="ARBA00022741"/>
    </source>
</evidence>
<comment type="similarity">
    <text evidence="1">Belongs to the GPN-loop GTPase family.</text>
</comment>
<evidence type="ECO:0000313" key="6">
    <source>
        <dbReference type="Proteomes" id="UP000578686"/>
    </source>
</evidence>
<evidence type="ECO:0000256" key="4">
    <source>
        <dbReference type="ARBA" id="ARBA00023134"/>
    </source>
</evidence>
<name>A0A7X6D149_9ACTN</name>
<dbReference type="GO" id="GO:0016787">
    <property type="term" value="F:hydrolase activity"/>
    <property type="evidence" value="ECO:0007669"/>
    <property type="project" value="UniProtKB-KW"/>
</dbReference>
<dbReference type="InterPro" id="IPR052705">
    <property type="entry name" value="Gliding_Motility_GTPase"/>
</dbReference>
<dbReference type="PANTHER" id="PTHR42708:SF1">
    <property type="entry name" value="GLIDING MOTILITY PROTEIN MGLA"/>
    <property type="match status" value="1"/>
</dbReference>
<dbReference type="Pfam" id="PF03029">
    <property type="entry name" value="ATP_bind_1"/>
    <property type="match status" value="1"/>
</dbReference>
<dbReference type="EMBL" id="JAAVJD010000075">
    <property type="protein sequence ID" value="NJQ06303.1"/>
    <property type="molecule type" value="Genomic_DNA"/>
</dbReference>
<keyword evidence="2" id="KW-0547">Nucleotide-binding</keyword>
<dbReference type="AlphaFoldDB" id="A0A7X6D149"/>
<keyword evidence="6" id="KW-1185">Reference proteome</keyword>
<dbReference type="RefSeq" id="WP_167970254.1">
    <property type="nucleotide sequence ID" value="NZ_BHZG01000597.1"/>
</dbReference>
<keyword evidence="3" id="KW-0378">Hydrolase</keyword>
<dbReference type="CDD" id="cd00882">
    <property type="entry name" value="Ras_like_GTPase"/>
    <property type="match status" value="1"/>
</dbReference>
<protein>
    <submittedName>
        <fullName evidence="5">ATP/GTP-binding protein</fullName>
    </submittedName>
</protein>
<dbReference type="InterPro" id="IPR027417">
    <property type="entry name" value="P-loop_NTPase"/>
</dbReference>
<gene>
    <name evidence="5" type="ORF">HCN56_12100</name>
</gene>
<proteinExistence type="inferred from homology"/>
<dbReference type="GO" id="GO:0005525">
    <property type="term" value="F:GTP binding"/>
    <property type="evidence" value="ECO:0007669"/>
    <property type="project" value="UniProtKB-KW"/>
</dbReference>
<dbReference type="SUPFAM" id="SSF52540">
    <property type="entry name" value="P-loop containing nucleoside triphosphate hydrolases"/>
    <property type="match status" value="1"/>
</dbReference>
<comment type="caution">
    <text evidence="5">The sequence shown here is derived from an EMBL/GenBank/DDBJ whole genome shotgun (WGS) entry which is preliminary data.</text>
</comment>
<dbReference type="InterPro" id="IPR004130">
    <property type="entry name" value="Gpn"/>
</dbReference>
<dbReference type="Gene3D" id="3.40.50.300">
    <property type="entry name" value="P-loop containing nucleotide triphosphate hydrolases"/>
    <property type="match status" value="1"/>
</dbReference>